<evidence type="ECO:0000256" key="1">
    <source>
        <dbReference type="SAM" id="Phobius"/>
    </source>
</evidence>
<organism evidence="2 3">
    <name type="scientific">Nocardiopsis endophytica</name>
    <dbReference type="NCBI Taxonomy" id="3018445"/>
    <lineage>
        <taxon>Bacteria</taxon>
        <taxon>Bacillati</taxon>
        <taxon>Actinomycetota</taxon>
        <taxon>Actinomycetes</taxon>
        <taxon>Streptosporangiales</taxon>
        <taxon>Nocardiopsidaceae</taxon>
        <taxon>Nocardiopsis</taxon>
    </lineage>
</organism>
<gene>
    <name evidence="2" type="ORF">O4J56_04525</name>
</gene>
<keyword evidence="1" id="KW-0812">Transmembrane</keyword>
<proteinExistence type="predicted"/>
<sequence length="134" mass="13777">MLRMLSFWTALTITVVTGLLWAAHGFLSGVSGLGGLMGITARVCVVATLVLVFVSRRSGLRGSAPEEPPPVGNGTINRIEGGEQGMAVQAGSIEGGVRVRRYGGDHVDFSGATFHAPVTGKCATGPDPRSGGKQ</sequence>
<name>A0ABT4TYX5_9ACTN</name>
<keyword evidence="1" id="KW-1133">Transmembrane helix</keyword>
<reference evidence="2 3" key="1">
    <citation type="submission" date="2023-01" db="EMBL/GenBank/DDBJ databases">
        <title>Draft genome sequence of Nocardiopsis sp. RSe5-2 isolated from halophytes.</title>
        <authorList>
            <person name="Duangmal K."/>
            <person name="Chantavorakit T."/>
        </authorList>
    </citation>
    <scope>NUCLEOTIDE SEQUENCE [LARGE SCALE GENOMIC DNA]</scope>
    <source>
        <strain evidence="2 3">RSe5-2</strain>
    </source>
</reference>
<evidence type="ECO:0000313" key="3">
    <source>
        <dbReference type="Proteomes" id="UP001527866"/>
    </source>
</evidence>
<keyword evidence="3" id="KW-1185">Reference proteome</keyword>
<accession>A0ABT4TYX5</accession>
<comment type="caution">
    <text evidence="2">The sequence shown here is derived from an EMBL/GenBank/DDBJ whole genome shotgun (WGS) entry which is preliminary data.</text>
</comment>
<dbReference type="RefSeq" id="WP_270683799.1">
    <property type="nucleotide sequence ID" value="NZ_JAQFWQ010000008.1"/>
</dbReference>
<keyword evidence="1" id="KW-0472">Membrane</keyword>
<protein>
    <submittedName>
        <fullName evidence="2">Uncharacterized protein</fullName>
    </submittedName>
</protein>
<evidence type="ECO:0000313" key="2">
    <source>
        <dbReference type="EMBL" id="MDA2809894.1"/>
    </source>
</evidence>
<feature type="transmembrane region" description="Helical" evidence="1">
    <location>
        <begin position="32"/>
        <end position="54"/>
    </location>
</feature>
<dbReference type="EMBL" id="JAQFWQ010000008">
    <property type="protein sequence ID" value="MDA2809894.1"/>
    <property type="molecule type" value="Genomic_DNA"/>
</dbReference>
<dbReference type="Proteomes" id="UP001527866">
    <property type="component" value="Unassembled WGS sequence"/>
</dbReference>